<feature type="transmembrane region" description="Helical" evidence="2">
    <location>
        <begin position="58"/>
        <end position="81"/>
    </location>
</feature>
<dbReference type="Proteomes" id="UP000238534">
    <property type="component" value="Unassembled WGS sequence"/>
</dbReference>
<keyword evidence="1" id="KW-0175">Coiled coil</keyword>
<keyword evidence="2" id="KW-0472">Membrane</keyword>
<feature type="coiled-coil region" evidence="1">
    <location>
        <begin position="109"/>
        <end position="136"/>
    </location>
</feature>
<dbReference type="AlphaFoldDB" id="A0A2S9D2E1"/>
<dbReference type="Pfam" id="PF10947">
    <property type="entry name" value="DUF2628"/>
    <property type="match status" value="1"/>
</dbReference>
<dbReference type="EMBL" id="PCPH01000001">
    <property type="protein sequence ID" value="PRB92628.1"/>
    <property type="molecule type" value="Genomic_DNA"/>
</dbReference>
<keyword evidence="2" id="KW-1133">Transmembrane helix</keyword>
<protein>
    <recommendedName>
        <fullName evidence="7">DUF2628 domain-containing protein</fullName>
    </recommendedName>
</protein>
<evidence type="ECO:0000313" key="6">
    <source>
        <dbReference type="Proteomes" id="UP000238534"/>
    </source>
</evidence>
<dbReference type="Proteomes" id="UP000238325">
    <property type="component" value="Unassembled WGS sequence"/>
</dbReference>
<gene>
    <name evidence="3" type="ORF">CQ022_11690</name>
    <name evidence="4" type="ORF">CQ033_05360</name>
</gene>
<dbReference type="EMBL" id="PCPP01000001">
    <property type="protein sequence ID" value="PRB86876.1"/>
    <property type="molecule type" value="Genomic_DNA"/>
</dbReference>
<feature type="transmembrane region" description="Helical" evidence="2">
    <location>
        <begin position="87"/>
        <end position="109"/>
    </location>
</feature>
<dbReference type="OrthoDB" id="6691119at2"/>
<name>A0A2S9D2E1_CHRCI</name>
<sequence>MNSTMNQIQQYENFFQESSPYYLEKLNLFEKGKKFTFNYAAFFFGVFWFLYRRMYLEAILIYSFFFVEGCFEKFFLAPIIGVEQTKLVGYIITIFMLIILGFWGNLLYLNKAKKTIEKAEEKFPEYEQQKKYLSKKGGTSFLYVSILLIIIIASMALS</sequence>
<organism evidence="3 6">
    <name type="scientific">Chryseobacterium culicis</name>
    <dbReference type="NCBI Taxonomy" id="680127"/>
    <lineage>
        <taxon>Bacteria</taxon>
        <taxon>Pseudomonadati</taxon>
        <taxon>Bacteroidota</taxon>
        <taxon>Flavobacteriia</taxon>
        <taxon>Flavobacteriales</taxon>
        <taxon>Weeksellaceae</taxon>
        <taxon>Chryseobacterium group</taxon>
        <taxon>Chryseobacterium</taxon>
    </lineage>
</organism>
<proteinExistence type="predicted"/>
<evidence type="ECO:0000313" key="4">
    <source>
        <dbReference type="EMBL" id="PRB92628.1"/>
    </source>
</evidence>
<dbReference type="InterPro" id="IPR024399">
    <property type="entry name" value="DUF2628"/>
</dbReference>
<feature type="transmembrane region" description="Helical" evidence="2">
    <location>
        <begin position="35"/>
        <end position="51"/>
    </location>
</feature>
<evidence type="ECO:0000256" key="1">
    <source>
        <dbReference type="SAM" id="Coils"/>
    </source>
</evidence>
<keyword evidence="5" id="KW-1185">Reference proteome</keyword>
<accession>A0A2S9D2E1</accession>
<keyword evidence="2" id="KW-0812">Transmembrane</keyword>
<evidence type="ECO:0000313" key="3">
    <source>
        <dbReference type="EMBL" id="PRB86876.1"/>
    </source>
</evidence>
<feature type="transmembrane region" description="Helical" evidence="2">
    <location>
        <begin position="140"/>
        <end position="157"/>
    </location>
</feature>
<evidence type="ECO:0000313" key="5">
    <source>
        <dbReference type="Proteomes" id="UP000238325"/>
    </source>
</evidence>
<comment type="caution">
    <text evidence="3">The sequence shown here is derived from an EMBL/GenBank/DDBJ whole genome shotgun (WGS) entry which is preliminary data.</text>
</comment>
<reference evidence="5 6" key="1">
    <citation type="submission" date="2017-09" db="EMBL/GenBank/DDBJ databases">
        <title>Genomic, metabolic, and phenotypic characteristics of bacterial isolates from the natural microbiome of the model nematode Caenorhabditis elegans.</title>
        <authorList>
            <person name="Zimmermann J."/>
            <person name="Obeng N."/>
            <person name="Yang W."/>
            <person name="Obeng O."/>
            <person name="Kissoyan K."/>
            <person name="Pees B."/>
            <person name="Dirksen P."/>
            <person name="Hoppner M."/>
            <person name="Franke A."/>
            <person name="Rosenstiel P."/>
            <person name="Leippe M."/>
            <person name="Dierking K."/>
            <person name="Kaleta C."/>
            <person name="Schulenburg H."/>
        </authorList>
    </citation>
    <scope>NUCLEOTIDE SEQUENCE [LARGE SCALE GENOMIC DNA]</scope>
    <source>
        <strain evidence="3 6">MYb25</strain>
        <strain evidence="4 5">MYb44</strain>
    </source>
</reference>
<evidence type="ECO:0000256" key="2">
    <source>
        <dbReference type="SAM" id="Phobius"/>
    </source>
</evidence>
<evidence type="ECO:0008006" key="7">
    <source>
        <dbReference type="Google" id="ProtNLM"/>
    </source>
</evidence>